<dbReference type="InterPro" id="IPR017896">
    <property type="entry name" value="4Fe4S_Fe-S-bd"/>
</dbReference>
<keyword evidence="8" id="KW-0411">Iron-sulfur</keyword>
<dbReference type="Pfam" id="PF08331">
    <property type="entry name" value="QueG_DUF1730"/>
    <property type="match status" value="1"/>
</dbReference>
<organism evidence="10 11">
    <name type="scientific">Thermoanaerobacterium butyriciformans</name>
    <dbReference type="NCBI Taxonomy" id="1702242"/>
    <lineage>
        <taxon>Bacteria</taxon>
        <taxon>Bacillati</taxon>
        <taxon>Bacillota</taxon>
        <taxon>Clostridia</taxon>
        <taxon>Thermoanaerobacterales</taxon>
        <taxon>Thermoanaerobacteraceae</taxon>
        <taxon>Thermoanaerobacterium</taxon>
    </lineage>
</organism>
<keyword evidence="7" id="KW-0408">Iron</keyword>
<dbReference type="EMBL" id="JAGGLT010000005">
    <property type="protein sequence ID" value="MBP2071093.1"/>
    <property type="molecule type" value="Genomic_DNA"/>
</dbReference>
<evidence type="ECO:0000259" key="9">
    <source>
        <dbReference type="PROSITE" id="PS51379"/>
    </source>
</evidence>
<proteinExistence type="predicted"/>
<evidence type="ECO:0000313" key="11">
    <source>
        <dbReference type="Proteomes" id="UP001166402"/>
    </source>
</evidence>
<name>A0ABS4NDK3_9THEO</name>
<dbReference type="Proteomes" id="UP001166402">
    <property type="component" value="Unassembled WGS sequence"/>
</dbReference>
<comment type="caution">
    <text evidence="10">The sequence shown here is derived from an EMBL/GenBank/DDBJ whole genome shotgun (WGS) entry which is preliminary data.</text>
</comment>
<keyword evidence="4" id="KW-0479">Metal-binding</keyword>
<keyword evidence="1" id="KW-0004">4Fe-4S</keyword>
<evidence type="ECO:0000256" key="3">
    <source>
        <dbReference type="ARBA" id="ARBA00022694"/>
    </source>
</evidence>
<accession>A0ABS4NDK3</accession>
<dbReference type="PROSITE" id="PS51379">
    <property type="entry name" value="4FE4S_FER_2"/>
    <property type="match status" value="1"/>
</dbReference>
<evidence type="ECO:0000256" key="7">
    <source>
        <dbReference type="ARBA" id="ARBA00023004"/>
    </source>
</evidence>
<keyword evidence="11" id="KW-1185">Reference proteome</keyword>
<dbReference type="Pfam" id="PF13484">
    <property type="entry name" value="Fer4_16"/>
    <property type="match status" value="1"/>
</dbReference>
<keyword evidence="2" id="KW-0963">Cytoplasm</keyword>
<dbReference type="PROSITE" id="PS00198">
    <property type="entry name" value="4FE4S_FER_1"/>
    <property type="match status" value="1"/>
</dbReference>
<dbReference type="InterPro" id="IPR004453">
    <property type="entry name" value="QueG"/>
</dbReference>
<evidence type="ECO:0000256" key="8">
    <source>
        <dbReference type="ARBA" id="ARBA00023014"/>
    </source>
</evidence>
<evidence type="ECO:0000256" key="1">
    <source>
        <dbReference type="ARBA" id="ARBA00022485"/>
    </source>
</evidence>
<dbReference type="GO" id="GO:0052693">
    <property type="term" value="F:epoxyqueuosine reductase activity"/>
    <property type="evidence" value="ECO:0007669"/>
    <property type="project" value="UniProtKB-EC"/>
</dbReference>
<dbReference type="SUPFAM" id="SSF54862">
    <property type="entry name" value="4Fe-4S ferredoxins"/>
    <property type="match status" value="1"/>
</dbReference>
<dbReference type="PANTHER" id="PTHR30002">
    <property type="entry name" value="EPOXYQUEUOSINE REDUCTASE"/>
    <property type="match status" value="1"/>
</dbReference>
<dbReference type="EC" id="1.17.99.6" evidence="10"/>
<dbReference type="InterPro" id="IPR011989">
    <property type="entry name" value="ARM-like"/>
</dbReference>
<dbReference type="InterPro" id="IPR016024">
    <property type="entry name" value="ARM-type_fold"/>
</dbReference>
<feature type="domain" description="4Fe-4S ferredoxin-type" evidence="9">
    <location>
        <begin position="177"/>
        <end position="207"/>
    </location>
</feature>
<dbReference type="PANTHER" id="PTHR30002:SF4">
    <property type="entry name" value="EPOXYQUEUOSINE REDUCTASE"/>
    <property type="match status" value="1"/>
</dbReference>
<evidence type="ECO:0000256" key="6">
    <source>
        <dbReference type="ARBA" id="ARBA00023002"/>
    </source>
</evidence>
<dbReference type="SUPFAM" id="SSF48371">
    <property type="entry name" value="ARM repeat"/>
    <property type="match status" value="1"/>
</dbReference>
<dbReference type="Gene3D" id="1.25.10.10">
    <property type="entry name" value="Leucine-rich Repeat Variant"/>
    <property type="match status" value="1"/>
</dbReference>
<dbReference type="InterPro" id="IPR013542">
    <property type="entry name" value="QueG_DUF1730"/>
</dbReference>
<reference evidence="10" key="1">
    <citation type="submission" date="2021-03" db="EMBL/GenBank/DDBJ databases">
        <title>Genomic Encyclopedia of Type Strains, Phase IV (KMG-IV): sequencing the most valuable type-strain genomes for metagenomic binning, comparative biology and taxonomic classification.</title>
        <authorList>
            <person name="Goeker M."/>
        </authorList>
    </citation>
    <scope>NUCLEOTIDE SEQUENCE</scope>
    <source>
        <strain evidence="10">DSM 101588</strain>
    </source>
</reference>
<evidence type="ECO:0000256" key="5">
    <source>
        <dbReference type="ARBA" id="ARBA00022785"/>
    </source>
</evidence>
<dbReference type="NCBIfam" id="TIGR00276">
    <property type="entry name" value="tRNA epoxyqueuosine(34) reductase QueG"/>
    <property type="match status" value="1"/>
</dbReference>
<evidence type="ECO:0000256" key="4">
    <source>
        <dbReference type="ARBA" id="ARBA00022723"/>
    </source>
</evidence>
<gene>
    <name evidence="10" type="ORF">J2Z80_000594</name>
</gene>
<dbReference type="Gene3D" id="3.30.70.20">
    <property type="match status" value="1"/>
</dbReference>
<protein>
    <submittedName>
        <fullName evidence="10">Epoxyqueuosine reductase</fullName>
        <ecNumber evidence="10">1.17.99.6</ecNumber>
    </submittedName>
</protein>
<keyword evidence="5" id="KW-0671">Queuosine biosynthesis</keyword>
<evidence type="ECO:0000256" key="2">
    <source>
        <dbReference type="ARBA" id="ARBA00022490"/>
    </source>
</evidence>
<keyword evidence="3" id="KW-0819">tRNA processing</keyword>
<evidence type="ECO:0000313" key="10">
    <source>
        <dbReference type="EMBL" id="MBP2071093.1"/>
    </source>
</evidence>
<dbReference type="InterPro" id="IPR017900">
    <property type="entry name" value="4Fe4S_Fe_S_CS"/>
</dbReference>
<keyword evidence="6 10" id="KW-0560">Oxidoreductase</keyword>
<sequence length="383" mass="43641">MFNVTCVTKNEIREFAYKSGIDIVGFASPDCLFEYRDLLKNRYENGLSCNIEENDIEKRINPYILLEDVKSIISVAVSYNVVYEADLPKSAYGTISRTAWGIDYHKVLIDLLEKLRDFILSKCNDAKAVLLVDNNPLLERAIAYNAGIGFFGKNNMIINEEFGSYLFLGEMLINVPFEPDSKIESKCGSCTRCLKACPGKALIEEYKIDANKCLSYATIKKGYLSDSTLKRLGTRIYGCDTCQDVCPFNEKAKKVTRREFTPQNLKPKHDLREILSLDKKKFQELFGTTSASWRGKNTIVRNAIIAAINSNDKDSIEPLKKLINSESAYIRGYSAYALSILHKENAFPYIEKAYLNEKDESTKEFMKKAMMNIRGENFEDNER</sequence>